<evidence type="ECO:0008006" key="5">
    <source>
        <dbReference type="Google" id="ProtNLM"/>
    </source>
</evidence>
<gene>
    <name evidence="3" type="ORF">L345_01163</name>
</gene>
<feature type="region of interest" description="Disordered" evidence="2">
    <location>
        <begin position="230"/>
        <end position="255"/>
    </location>
</feature>
<feature type="non-terminal residue" evidence="3">
    <location>
        <position position="1"/>
    </location>
</feature>
<organism evidence="3 4">
    <name type="scientific">Ophiophagus hannah</name>
    <name type="common">King cobra</name>
    <name type="synonym">Naja hannah</name>
    <dbReference type="NCBI Taxonomy" id="8665"/>
    <lineage>
        <taxon>Eukaryota</taxon>
        <taxon>Metazoa</taxon>
        <taxon>Chordata</taxon>
        <taxon>Craniata</taxon>
        <taxon>Vertebrata</taxon>
        <taxon>Euteleostomi</taxon>
        <taxon>Lepidosauria</taxon>
        <taxon>Squamata</taxon>
        <taxon>Bifurcata</taxon>
        <taxon>Unidentata</taxon>
        <taxon>Episquamata</taxon>
        <taxon>Toxicofera</taxon>
        <taxon>Serpentes</taxon>
        <taxon>Colubroidea</taxon>
        <taxon>Elapidae</taxon>
        <taxon>Elapinae</taxon>
        <taxon>Ophiophagus</taxon>
    </lineage>
</organism>
<feature type="compositionally biased region" description="Low complexity" evidence="2">
    <location>
        <begin position="245"/>
        <end position="255"/>
    </location>
</feature>
<accession>V8PEP2</accession>
<sequence length="307" mass="35072">MNLRPPVVHRYPTWDLSKVLQTLTGAPFELLRPIGLRFLTIKVAFLIAIMSARRGLELAAHSVRADLCIFHHNRVVLRLDPTFVLKVNSLFHRAQELVLPDFCLNPSHMFEKKWHVLDVRRVLQINVKRTSSFRKMESLFVSFQPATLGNRVSPTMMGRWIRSCISTAYETRGLPVPSRLTTHSMRSAVTTAAWAIQAYIEEICWAATWSSPSLFIHHYHGCSRGLSQSRMTWTRPNPPRDTPALSSPTLRRSGSSGGRLSFFFFFKRHDTSVKIPSPKAGLSHKTKEAEFSLTWTLSQSNENGRFR</sequence>
<dbReference type="Proteomes" id="UP000018936">
    <property type="component" value="Unassembled WGS sequence"/>
</dbReference>
<proteinExistence type="predicted"/>
<evidence type="ECO:0000313" key="3">
    <source>
        <dbReference type="EMBL" id="ETE72999.1"/>
    </source>
</evidence>
<dbReference type="GO" id="GO:0003677">
    <property type="term" value="F:DNA binding"/>
    <property type="evidence" value="ECO:0007669"/>
    <property type="project" value="InterPro"/>
</dbReference>
<dbReference type="PANTHER" id="PTHR33066:SF2">
    <property type="entry name" value="FILAGGRIN-2-LIKE"/>
    <property type="match status" value="1"/>
</dbReference>
<dbReference type="InterPro" id="IPR013762">
    <property type="entry name" value="Integrase-like_cat_sf"/>
</dbReference>
<dbReference type="GO" id="GO:0006310">
    <property type="term" value="P:DNA recombination"/>
    <property type="evidence" value="ECO:0007669"/>
    <property type="project" value="UniProtKB-KW"/>
</dbReference>
<dbReference type="GO" id="GO:0015074">
    <property type="term" value="P:DNA integration"/>
    <property type="evidence" value="ECO:0007669"/>
    <property type="project" value="InterPro"/>
</dbReference>
<keyword evidence="1" id="KW-0233">DNA recombination</keyword>
<reference evidence="3 4" key="1">
    <citation type="journal article" date="2013" name="Proc. Natl. Acad. Sci. U.S.A.">
        <title>The king cobra genome reveals dynamic gene evolution and adaptation in the snake venom system.</title>
        <authorList>
            <person name="Vonk F.J."/>
            <person name="Casewell N.R."/>
            <person name="Henkel C.V."/>
            <person name="Heimberg A.M."/>
            <person name="Jansen H.J."/>
            <person name="McCleary R.J."/>
            <person name="Kerkkamp H.M."/>
            <person name="Vos R.A."/>
            <person name="Guerreiro I."/>
            <person name="Calvete J.J."/>
            <person name="Wuster W."/>
            <person name="Woods A.E."/>
            <person name="Logan J.M."/>
            <person name="Harrison R.A."/>
            <person name="Castoe T.A."/>
            <person name="de Koning A.P."/>
            <person name="Pollock D.D."/>
            <person name="Yandell M."/>
            <person name="Calderon D."/>
            <person name="Renjifo C."/>
            <person name="Currier R.B."/>
            <person name="Salgado D."/>
            <person name="Pla D."/>
            <person name="Sanz L."/>
            <person name="Hyder A.S."/>
            <person name="Ribeiro J.M."/>
            <person name="Arntzen J.W."/>
            <person name="van den Thillart G.E."/>
            <person name="Boetzer M."/>
            <person name="Pirovano W."/>
            <person name="Dirks R.P."/>
            <person name="Spaink H.P."/>
            <person name="Duboule D."/>
            <person name="McGlinn E."/>
            <person name="Kini R.M."/>
            <person name="Richardson M.K."/>
        </authorList>
    </citation>
    <scope>NUCLEOTIDE SEQUENCE</scope>
    <source>
        <tissue evidence="3">Blood</tissue>
    </source>
</reference>
<evidence type="ECO:0000256" key="1">
    <source>
        <dbReference type="ARBA" id="ARBA00023172"/>
    </source>
</evidence>
<dbReference type="Gene3D" id="1.10.443.10">
    <property type="entry name" value="Intergrase catalytic core"/>
    <property type="match status" value="1"/>
</dbReference>
<dbReference type="OrthoDB" id="9050082at2759"/>
<dbReference type="InterPro" id="IPR011010">
    <property type="entry name" value="DNA_brk_join_enz"/>
</dbReference>
<dbReference type="SUPFAM" id="SSF56349">
    <property type="entry name" value="DNA breaking-rejoining enzymes"/>
    <property type="match status" value="1"/>
</dbReference>
<evidence type="ECO:0000256" key="2">
    <source>
        <dbReference type="SAM" id="MobiDB-lite"/>
    </source>
</evidence>
<dbReference type="EMBL" id="AZIM01000147">
    <property type="protein sequence ID" value="ETE72999.1"/>
    <property type="molecule type" value="Genomic_DNA"/>
</dbReference>
<name>V8PEP2_OPHHA</name>
<keyword evidence="4" id="KW-1185">Reference proteome</keyword>
<evidence type="ECO:0000313" key="4">
    <source>
        <dbReference type="Proteomes" id="UP000018936"/>
    </source>
</evidence>
<protein>
    <recommendedName>
        <fullName evidence="5">Tyr recombinase domain-containing protein</fullName>
    </recommendedName>
</protein>
<dbReference type="AlphaFoldDB" id="V8PEP2"/>
<dbReference type="PANTHER" id="PTHR33066">
    <property type="entry name" value="INTEGRASE_SAM-LIKE_N DOMAIN-CONTAINING PROTEIN"/>
    <property type="match status" value="1"/>
</dbReference>
<comment type="caution">
    <text evidence="3">The sequence shown here is derived from an EMBL/GenBank/DDBJ whole genome shotgun (WGS) entry which is preliminary data.</text>
</comment>